<comment type="subcellular location">
    <subcellularLocation>
        <location evidence="6">Cell membrane</location>
        <topology evidence="6">Multi-pass membrane protein</topology>
    </subcellularLocation>
    <subcellularLocation>
        <location evidence="1">Membrane</location>
        <topology evidence="1">Multi-pass membrane protein</topology>
    </subcellularLocation>
</comment>
<reference evidence="7 8" key="1">
    <citation type="journal article" date="2015" name="Genome Announc.">
        <title>Expanding the biotechnology potential of lactobacilli through comparative genomics of 213 strains and associated genera.</title>
        <authorList>
            <person name="Sun Z."/>
            <person name="Harris H.M."/>
            <person name="McCann A."/>
            <person name="Guo C."/>
            <person name="Argimon S."/>
            <person name="Zhang W."/>
            <person name="Yang X."/>
            <person name="Jeffery I.B."/>
            <person name="Cooney J.C."/>
            <person name="Kagawa T.F."/>
            <person name="Liu W."/>
            <person name="Song Y."/>
            <person name="Salvetti E."/>
            <person name="Wrobel A."/>
            <person name="Rasinkangas P."/>
            <person name="Parkhill J."/>
            <person name="Rea M.C."/>
            <person name="O'Sullivan O."/>
            <person name="Ritari J."/>
            <person name="Douillard F.P."/>
            <person name="Paul Ross R."/>
            <person name="Yang R."/>
            <person name="Briner A.E."/>
            <person name="Felis G.E."/>
            <person name="de Vos W.M."/>
            <person name="Barrangou R."/>
            <person name="Klaenhammer T.R."/>
            <person name="Caufield P.W."/>
            <person name="Cui Y."/>
            <person name="Zhang H."/>
            <person name="O'Toole P.W."/>
        </authorList>
    </citation>
    <scope>NUCLEOTIDE SEQUENCE [LARGE SCALE GENOMIC DNA]</scope>
    <source>
        <strain evidence="7 8">DSM 18630</strain>
    </source>
</reference>
<protein>
    <recommendedName>
        <fullName evidence="6">Probable membrane transporter protein</fullName>
    </recommendedName>
</protein>
<dbReference type="Pfam" id="PF01925">
    <property type="entry name" value="TauE"/>
    <property type="match status" value="1"/>
</dbReference>
<dbReference type="OrthoDB" id="2324380at2"/>
<proteinExistence type="inferred from homology"/>
<evidence type="ECO:0000256" key="6">
    <source>
        <dbReference type="RuleBase" id="RU363041"/>
    </source>
</evidence>
<feature type="transmembrane region" description="Helical" evidence="6">
    <location>
        <begin position="75"/>
        <end position="94"/>
    </location>
</feature>
<dbReference type="STRING" id="1423750.FC89_GL001476"/>
<gene>
    <name evidence="7" type="ORF">FC89_GL001476</name>
</gene>
<feature type="transmembrane region" description="Helical" evidence="6">
    <location>
        <begin position="180"/>
        <end position="200"/>
    </location>
</feature>
<feature type="transmembrane region" description="Helical" evidence="6">
    <location>
        <begin position="6"/>
        <end position="31"/>
    </location>
</feature>
<accession>A0A0R1VJP7</accession>
<dbReference type="InterPro" id="IPR002781">
    <property type="entry name" value="TM_pro_TauE-like"/>
</dbReference>
<dbReference type="AlphaFoldDB" id="A0A0R1VJP7"/>
<evidence type="ECO:0000313" key="8">
    <source>
        <dbReference type="Proteomes" id="UP000051451"/>
    </source>
</evidence>
<evidence type="ECO:0000256" key="3">
    <source>
        <dbReference type="ARBA" id="ARBA00022692"/>
    </source>
</evidence>
<keyword evidence="3 6" id="KW-0812">Transmembrane</keyword>
<comment type="caution">
    <text evidence="7">The sequence shown here is derived from an EMBL/GenBank/DDBJ whole genome shotgun (WGS) entry which is preliminary data.</text>
</comment>
<feature type="transmembrane region" description="Helical" evidence="6">
    <location>
        <begin position="43"/>
        <end position="63"/>
    </location>
</feature>
<dbReference type="PATRIC" id="fig|1423750.3.peg.1514"/>
<dbReference type="InterPro" id="IPR051598">
    <property type="entry name" value="TSUP/Inactive_protease-like"/>
</dbReference>
<evidence type="ECO:0000256" key="5">
    <source>
        <dbReference type="ARBA" id="ARBA00023136"/>
    </source>
</evidence>
<sequence length="252" mass="26442">MNIIWLGIIGLIIGTFVILFGGGGAAIYLGILTGVFGLKASSAASTSLVTVLPCLFMGAWSYYRQGQIDFKIGNQMLLTAIPAVIIGSLCSSYIPDWIYKWIIGIILIVLGINMLVQYIRSLHSTDKHPSATKHSRLKAGLYGILGGLMVGVAGMSGGAVIIAGLFLLGLKAFNATATSTYVLVFMSTVGALFHIAGGQVDWQAGLPLMIGALIGAMIAPRLAIVLAKTKITDYLKPAIGVFLAILGVKSLI</sequence>
<organism evidence="7 8">
    <name type="scientific">Liquorilactobacillus ghanensis DSM 18630</name>
    <dbReference type="NCBI Taxonomy" id="1423750"/>
    <lineage>
        <taxon>Bacteria</taxon>
        <taxon>Bacillati</taxon>
        <taxon>Bacillota</taxon>
        <taxon>Bacilli</taxon>
        <taxon>Lactobacillales</taxon>
        <taxon>Lactobacillaceae</taxon>
        <taxon>Liquorilactobacillus</taxon>
    </lineage>
</organism>
<keyword evidence="6" id="KW-1003">Cell membrane</keyword>
<keyword evidence="5 6" id="KW-0472">Membrane</keyword>
<evidence type="ECO:0000313" key="7">
    <source>
        <dbReference type="EMBL" id="KRM05767.1"/>
    </source>
</evidence>
<dbReference type="GO" id="GO:0005886">
    <property type="term" value="C:plasma membrane"/>
    <property type="evidence" value="ECO:0007669"/>
    <property type="project" value="UniProtKB-SubCell"/>
</dbReference>
<evidence type="ECO:0000256" key="4">
    <source>
        <dbReference type="ARBA" id="ARBA00022989"/>
    </source>
</evidence>
<comment type="similarity">
    <text evidence="2 6">Belongs to the 4-toluene sulfonate uptake permease (TSUP) (TC 2.A.102) family.</text>
</comment>
<keyword evidence="8" id="KW-1185">Reference proteome</keyword>
<dbReference type="RefSeq" id="WP_057872199.1">
    <property type="nucleotide sequence ID" value="NZ_AZGB01000018.1"/>
</dbReference>
<dbReference type="PANTHER" id="PTHR43701">
    <property type="entry name" value="MEMBRANE TRANSPORTER PROTEIN MJ0441-RELATED"/>
    <property type="match status" value="1"/>
</dbReference>
<dbReference type="PANTHER" id="PTHR43701:SF2">
    <property type="entry name" value="MEMBRANE TRANSPORTER PROTEIN YJNA-RELATED"/>
    <property type="match status" value="1"/>
</dbReference>
<feature type="transmembrane region" description="Helical" evidence="6">
    <location>
        <begin position="101"/>
        <end position="119"/>
    </location>
</feature>
<feature type="transmembrane region" description="Helical" evidence="6">
    <location>
        <begin position="139"/>
        <end position="168"/>
    </location>
</feature>
<feature type="transmembrane region" description="Helical" evidence="6">
    <location>
        <begin position="206"/>
        <end position="227"/>
    </location>
</feature>
<keyword evidence="4 6" id="KW-1133">Transmembrane helix</keyword>
<dbReference type="GeneID" id="98319481"/>
<dbReference type="Proteomes" id="UP000051451">
    <property type="component" value="Unassembled WGS sequence"/>
</dbReference>
<evidence type="ECO:0000256" key="2">
    <source>
        <dbReference type="ARBA" id="ARBA00009142"/>
    </source>
</evidence>
<evidence type="ECO:0000256" key="1">
    <source>
        <dbReference type="ARBA" id="ARBA00004141"/>
    </source>
</evidence>
<name>A0A0R1VJP7_9LACO</name>
<dbReference type="EMBL" id="AZGB01000018">
    <property type="protein sequence ID" value="KRM05767.1"/>
    <property type="molecule type" value="Genomic_DNA"/>
</dbReference>